<reference evidence="1 2" key="1">
    <citation type="journal article" date="2023" name="Hortic Res">
        <title>Pangenome of water caltrop reveals structural variations and asymmetric subgenome divergence after allopolyploidization.</title>
        <authorList>
            <person name="Zhang X."/>
            <person name="Chen Y."/>
            <person name="Wang L."/>
            <person name="Yuan Y."/>
            <person name="Fang M."/>
            <person name="Shi L."/>
            <person name="Lu R."/>
            <person name="Comes H.P."/>
            <person name="Ma Y."/>
            <person name="Chen Y."/>
            <person name="Huang G."/>
            <person name="Zhou Y."/>
            <person name="Zheng Z."/>
            <person name="Qiu Y."/>
        </authorList>
    </citation>
    <scope>NUCLEOTIDE SEQUENCE [LARGE SCALE GENOMIC DNA]</scope>
    <source>
        <strain evidence="1">F231</strain>
    </source>
</reference>
<accession>A0AAN7RHJ6</accession>
<organism evidence="1 2">
    <name type="scientific">Trapa natans</name>
    <name type="common">Water chestnut</name>
    <dbReference type="NCBI Taxonomy" id="22666"/>
    <lineage>
        <taxon>Eukaryota</taxon>
        <taxon>Viridiplantae</taxon>
        <taxon>Streptophyta</taxon>
        <taxon>Embryophyta</taxon>
        <taxon>Tracheophyta</taxon>
        <taxon>Spermatophyta</taxon>
        <taxon>Magnoliopsida</taxon>
        <taxon>eudicotyledons</taxon>
        <taxon>Gunneridae</taxon>
        <taxon>Pentapetalae</taxon>
        <taxon>rosids</taxon>
        <taxon>malvids</taxon>
        <taxon>Myrtales</taxon>
        <taxon>Lythraceae</taxon>
        <taxon>Trapa</taxon>
    </lineage>
</organism>
<protein>
    <submittedName>
        <fullName evidence="1">Uncharacterized protein</fullName>
    </submittedName>
</protein>
<dbReference type="Proteomes" id="UP001346149">
    <property type="component" value="Unassembled WGS sequence"/>
</dbReference>
<name>A0AAN7RHJ6_TRANT</name>
<dbReference type="EMBL" id="JAXQNO010000002">
    <property type="protein sequence ID" value="KAK4803165.1"/>
    <property type="molecule type" value="Genomic_DNA"/>
</dbReference>
<sequence>MNPLFARASVCIYIYIPVAVGGRADLVWDVDAAPGRETGHHAVVDASDVAGEGFKAIADCLAIEGGLGGFSDGLEPVAAQQGHGRLNGMGMINGRKNAGGEQEGHLLAC</sequence>
<dbReference type="AlphaFoldDB" id="A0AAN7RHJ6"/>
<keyword evidence="2" id="KW-1185">Reference proteome</keyword>
<evidence type="ECO:0000313" key="1">
    <source>
        <dbReference type="EMBL" id="KAK4803165.1"/>
    </source>
</evidence>
<proteinExistence type="predicted"/>
<comment type="caution">
    <text evidence="1">The sequence shown here is derived from an EMBL/GenBank/DDBJ whole genome shotgun (WGS) entry which is preliminary data.</text>
</comment>
<evidence type="ECO:0000313" key="2">
    <source>
        <dbReference type="Proteomes" id="UP001346149"/>
    </source>
</evidence>
<gene>
    <name evidence="1" type="ORF">SAY86_001368</name>
</gene>